<dbReference type="VEuPathDB" id="HostDB:geneid_770780"/>
<dbReference type="Pfam" id="PF02893">
    <property type="entry name" value="GRAM"/>
    <property type="match status" value="1"/>
</dbReference>
<dbReference type="SUPFAM" id="SSF50729">
    <property type="entry name" value="PH domain-like"/>
    <property type="match status" value="1"/>
</dbReference>
<accession>Q5F3Y9</accession>
<keyword evidence="1" id="KW-0812">Transmembrane</keyword>
<keyword evidence="1" id="KW-1133">Transmembrane helix</keyword>
<dbReference type="AlphaFoldDB" id="Q5F3Y9"/>
<dbReference type="PhylomeDB" id="Q5F3Y9"/>
<dbReference type="GO" id="GO:0003713">
    <property type="term" value="F:transcription coactivator activity"/>
    <property type="evidence" value="ECO:0007669"/>
    <property type="project" value="InterPro"/>
</dbReference>
<sequence>MALNRHHSKEGGVVVPNAESILKQCKDVELSFSDMTGKLEAFKGTKKGMLYLTPYRMIFVSKGKDPMLSFMMPFYLVKGCSIEQPLFSANYIKGQIQAEAGGGWEGQGTFKLTFNSGGAIEFGQLMFKAASSGKRSSEPAVPLRLTEIVRERCSFLGSWSVCGWGRLFYTVCLPHRCFSVCFYRELLFFFPILFLYFDLMLYAIRTSWSLASEVAYLFLWSLISPGEKNNLKCDDGKTDPCTFPLLGSLIVEWEGGIQHVYFSRKRKRNKNFIFKMFERTKVYYLF</sequence>
<proteinExistence type="evidence at transcript level"/>
<feature type="transmembrane region" description="Helical" evidence="1">
    <location>
        <begin position="186"/>
        <end position="204"/>
    </location>
</feature>
<evidence type="ECO:0000256" key="1">
    <source>
        <dbReference type="SAM" id="Phobius"/>
    </source>
</evidence>
<dbReference type="CDD" id="cd13214">
    <property type="entry name" value="PH-GRAM_WBP2"/>
    <property type="match status" value="1"/>
</dbReference>
<dbReference type="EMBL" id="AJ851511">
    <property type="protein sequence ID" value="CAH65145.1"/>
    <property type="molecule type" value="mRNA"/>
</dbReference>
<evidence type="ECO:0000313" key="3">
    <source>
        <dbReference type="EMBL" id="CAH65145.1"/>
    </source>
</evidence>
<reference evidence="3" key="1">
    <citation type="journal article" date="2005" name="Genome Biol.">
        <title>Full-length cDNAs from chicken bursal lymphocytes to facilitate gene function analysis.</title>
        <authorList>
            <person name="Caldwell R.B."/>
            <person name="Kierzek A.M."/>
            <person name="Arakawa H."/>
            <person name="Bezzubov Y."/>
            <person name="Zaim J."/>
            <person name="Fiedler P."/>
            <person name="Kutter S."/>
            <person name="Blagodatski A."/>
            <person name="Kostovska D."/>
            <person name="Koter M."/>
            <person name="Plachy J."/>
            <person name="Carninci P."/>
            <person name="Hayashizaki Y."/>
            <person name="Buerstedde J.M."/>
        </authorList>
    </citation>
    <scope>NUCLEOTIDE SEQUENCE</scope>
    <source>
        <strain evidence="3">CB</strain>
        <tissue evidence="3">Bursa</tissue>
    </source>
</reference>
<gene>
    <name evidence="3" type="ORF">RCJMB04_4c7</name>
</gene>
<protein>
    <recommendedName>
        <fullName evidence="2">GRAM domain-containing protein</fullName>
    </recommendedName>
</protein>
<name>Q5F3Y9_CHICK</name>
<feature type="domain" description="GRAM" evidence="2">
    <location>
        <begin position="38"/>
        <end position="130"/>
    </location>
</feature>
<dbReference type="PANTHER" id="PTHR31606:SF2">
    <property type="entry name" value="POSTACROSOMAL SHEATH WW DOMAIN-BINDING PROTEIN"/>
    <property type="match status" value="1"/>
</dbReference>
<dbReference type="InterPro" id="IPR044852">
    <property type="entry name" value="WBP2-like"/>
</dbReference>
<dbReference type="PANTHER" id="PTHR31606">
    <property type="entry name" value="WW DOMAIN BINDING PROTEIN 2, ISOFORM E"/>
    <property type="match status" value="1"/>
</dbReference>
<keyword evidence="1" id="KW-0472">Membrane</keyword>
<organism evidence="3">
    <name type="scientific">Gallus gallus</name>
    <name type="common">Chicken</name>
    <dbReference type="NCBI Taxonomy" id="9031"/>
    <lineage>
        <taxon>Eukaryota</taxon>
        <taxon>Metazoa</taxon>
        <taxon>Chordata</taxon>
        <taxon>Craniata</taxon>
        <taxon>Vertebrata</taxon>
        <taxon>Euteleostomi</taxon>
        <taxon>Archelosauria</taxon>
        <taxon>Archosauria</taxon>
        <taxon>Dinosauria</taxon>
        <taxon>Saurischia</taxon>
        <taxon>Theropoda</taxon>
        <taxon>Coelurosauria</taxon>
        <taxon>Aves</taxon>
        <taxon>Neognathae</taxon>
        <taxon>Galloanserae</taxon>
        <taxon>Galliformes</taxon>
        <taxon>Phasianidae</taxon>
        <taxon>Phasianinae</taxon>
        <taxon>Gallus</taxon>
    </lineage>
</organism>
<dbReference type="KEGG" id="gga:770780"/>
<dbReference type="InterPro" id="IPR004182">
    <property type="entry name" value="GRAM"/>
</dbReference>
<evidence type="ECO:0000259" key="2">
    <source>
        <dbReference type="Pfam" id="PF02893"/>
    </source>
</evidence>